<name>A0A9P8RIH5_9PEZI</name>
<dbReference type="GeneID" id="70137872"/>
<dbReference type="PANTHER" id="PTHR11804">
    <property type="entry name" value="PROTEASE M3 THIMET OLIGOPEPTIDASE-RELATED"/>
    <property type="match status" value="1"/>
</dbReference>
<dbReference type="InterPro" id="IPR001567">
    <property type="entry name" value="Pept_M3A_M3B_dom"/>
</dbReference>
<evidence type="ECO:0000256" key="3">
    <source>
        <dbReference type="ARBA" id="ARBA00022723"/>
    </source>
</evidence>
<keyword evidence="5 7" id="KW-0862">Zinc</keyword>
<dbReference type="PANTHER" id="PTHR11804:SF84">
    <property type="entry name" value="SACCHAROLYSIN"/>
    <property type="match status" value="1"/>
</dbReference>
<dbReference type="Gene3D" id="3.40.390.10">
    <property type="entry name" value="Collagenase (Catalytic Domain)"/>
    <property type="match status" value="1"/>
</dbReference>
<keyword evidence="10" id="KW-1185">Reference proteome</keyword>
<protein>
    <recommendedName>
        <fullName evidence="8">Peptidase M3A/M3B catalytic domain-containing protein</fullName>
    </recommendedName>
</protein>
<dbReference type="Gene3D" id="1.10.1370.10">
    <property type="entry name" value="Neurolysin, domain 3"/>
    <property type="match status" value="1"/>
</dbReference>
<dbReference type="GO" id="GO:0046872">
    <property type="term" value="F:metal ion binding"/>
    <property type="evidence" value="ECO:0007669"/>
    <property type="project" value="UniProtKB-UniRule"/>
</dbReference>
<feature type="domain" description="Peptidase M3A/M3B catalytic" evidence="8">
    <location>
        <begin position="146"/>
        <end position="568"/>
    </location>
</feature>
<evidence type="ECO:0000313" key="9">
    <source>
        <dbReference type="EMBL" id="KAH6646658.1"/>
    </source>
</evidence>
<dbReference type="Proteomes" id="UP000758603">
    <property type="component" value="Unassembled WGS sequence"/>
</dbReference>
<dbReference type="GO" id="GO:0006508">
    <property type="term" value="P:proteolysis"/>
    <property type="evidence" value="ECO:0007669"/>
    <property type="project" value="UniProtKB-KW"/>
</dbReference>
<sequence length="571" mass="65252">MAHHTLPQELLRIIPGNEIVPTMERIVAEIHEVREVGVMAMLRYASPDAGSRESSDEACKLWVECEAEFTSRRSDLFHLYLDSLPKDFRLCGNGLLSVGQIKQYSETKKHIEDLRRTYNRNIRNEEGKQEFSLEELAGRNDVDTLLEYASNHSTRKKIHIASAHKLPRSVDLLREIVVERDENARLLGYESHAAFKLEKRAAKSPSWVIDLLNELGEAILPQGHQEMDRLLQLMTQDPANQTLQNQHGQILPWDSCHYAPIAEENIQVNHTKISEYFPMRNTVSAMLQIFASCLRLRFPPLPLELSEGYVLHQDVEMCSVWDNREDSRDEFVGYLYADLLSRPNKYQGSQNSVPGDYTYVQFSPSNEFWKCAGQASRDYIAFPQLGHGIHDLISRTSYVRFHSHSVVRKFAEALGVMLAENPDAPLPPKQIPDDILDSLIESRKTNRTVWFLRQLSHEYALKLNLSDIYHSLMERLSLLETRDINDRGYPFASIGHLTAGYNAGYFSLCQVFAADLFESAFAKDPRSHAAWDRCRGQILDPGASRDELQMSERFLGHPPSAEALLRNIKGT</sequence>
<gene>
    <name evidence="9" type="ORF">BKA67DRAFT_683893</name>
</gene>
<dbReference type="GO" id="GO:0006518">
    <property type="term" value="P:peptide metabolic process"/>
    <property type="evidence" value="ECO:0007669"/>
    <property type="project" value="TreeGrafter"/>
</dbReference>
<dbReference type="SUPFAM" id="SSF55486">
    <property type="entry name" value="Metalloproteases ('zincins'), catalytic domain"/>
    <property type="match status" value="1"/>
</dbReference>
<evidence type="ECO:0000256" key="4">
    <source>
        <dbReference type="ARBA" id="ARBA00022801"/>
    </source>
</evidence>
<evidence type="ECO:0000313" key="10">
    <source>
        <dbReference type="Proteomes" id="UP000758603"/>
    </source>
</evidence>
<keyword evidence="3 7" id="KW-0479">Metal-binding</keyword>
<dbReference type="EMBL" id="JAGPXC010000009">
    <property type="protein sequence ID" value="KAH6646658.1"/>
    <property type="molecule type" value="Genomic_DNA"/>
</dbReference>
<evidence type="ECO:0000259" key="8">
    <source>
        <dbReference type="Pfam" id="PF01432"/>
    </source>
</evidence>
<dbReference type="InterPro" id="IPR024079">
    <property type="entry name" value="MetalloPept_cat_dom_sf"/>
</dbReference>
<comment type="caution">
    <text evidence="9">The sequence shown here is derived from an EMBL/GenBank/DDBJ whole genome shotgun (WGS) entry which is preliminary data.</text>
</comment>
<dbReference type="OrthoDB" id="534666at2759"/>
<dbReference type="RefSeq" id="XP_045953172.1">
    <property type="nucleotide sequence ID" value="XM_046108981.1"/>
</dbReference>
<evidence type="ECO:0000256" key="5">
    <source>
        <dbReference type="ARBA" id="ARBA00022833"/>
    </source>
</evidence>
<keyword evidence="6 7" id="KW-0482">Metalloprotease</keyword>
<dbReference type="InterPro" id="IPR024077">
    <property type="entry name" value="Neurolysin/TOP_dom2"/>
</dbReference>
<accession>A0A9P8RIH5</accession>
<keyword evidence="4 7" id="KW-0378">Hydrolase</keyword>
<comment type="similarity">
    <text evidence="1 7">Belongs to the peptidase M3 family.</text>
</comment>
<evidence type="ECO:0000256" key="1">
    <source>
        <dbReference type="ARBA" id="ARBA00006040"/>
    </source>
</evidence>
<dbReference type="GO" id="GO:0004222">
    <property type="term" value="F:metalloendopeptidase activity"/>
    <property type="evidence" value="ECO:0007669"/>
    <property type="project" value="InterPro"/>
</dbReference>
<dbReference type="GO" id="GO:0005758">
    <property type="term" value="C:mitochondrial intermembrane space"/>
    <property type="evidence" value="ECO:0007669"/>
    <property type="project" value="TreeGrafter"/>
</dbReference>
<comment type="cofactor">
    <cofactor evidence="7">
        <name>Zn(2+)</name>
        <dbReference type="ChEBI" id="CHEBI:29105"/>
    </cofactor>
    <text evidence="7">Binds 1 zinc ion.</text>
</comment>
<keyword evidence="2 7" id="KW-0645">Protease</keyword>
<dbReference type="Pfam" id="PF01432">
    <property type="entry name" value="Peptidase_M3"/>
    <property type="match status" value="1"/>
</dbReference>
<organism evidence="9 10">
    <name type="scientific">Truncatella angustata</name>
    <dbReference type="NCBI Taxonomy" id="152316"/>
    <lineage>
        <taxon>Eukaryota</taxon>
        <taxon>Fungi</taxon>
        <taxon>Dikarya</taxon>
        <taxon>Ascomycota</taxon>
        <taxon>Pezizomycotina</taxon>
        <taxon>Sordariomycetes</taxon>
        <taxon>Xylariomycetidae</taxon>
        <taxon>Amphisphaeriales</taxon>
        <taxon>Sporocadaceae</taxon>
        <taxon>Truncatella</taxon>
    </lineage>
</organism>
<evidence type="ECO:0000256" key="7">
    <source>
        <dbReference type="RuleBase" id="RU003435"/>
    </source>
</evidence>
<evidence type="ECO:0000256" key="2">
    <source>
        <dbReference type="ARBA" id="ARBA00022670"/>
    </source>
</evidence>
<reference evidence="9" key="1">
    <citation type="journal article" date="2021" name="Nat. Commun.">
        <title>Genetic determinants of endophytism in the Arabidopsis root mycobiome.</title>
        <authorList>
            <person name="Mesny F."/>
            <person name="Miyauchi S."/>
            <person name="Thiergart T."/>
            <person name="Pickel B."/>
            <person name="Atanasova L."/>
            <person name="Karlsson M."/>
            <person name="Huettel B."/>
            <person name="Barry K.W."/>
            <person name="Haridas S."/>
            <person name="Chen C."/>
            <person name="Bauer D."/>
            <person name="Andreopoulos W."/>
            <person name="Pangilinan J."/>
            <person name="LaButti K."/>
            <person name="Riley R."/>
            <person name="Lipzen A."/>
            <person name="Clum A."/>
            <person name="Drula E."/>
            <person name="Henrissat B."/>
            <person name="Kohler A."/>
            <person name="Grigoriev I.V."/>
            <person name="Martin F.M."/>
            <person name="Hacquard S."/>
        </authorList>
    </citation>
    <scope>NUCLEOTIDE SEQUENCE</scope>
    <source>
        <strain evidence="9">MPI-SDFR-AT-0073</strain>
    </source>
</reference>
<proteinExistence type="inferred from homology"/>
<dbReference type="InterPro" id="IPR045090">
    <property type="entry name" value="Pept_M3A_M3B"/>
</dbReference>
<evidence type="ECO:0000256" key="6">
    <source>
        <dbReference type="ARBA" id="ARBA00023049"/>
    </source>
</evidence>
<dbReference type="AlphaFoldDB" id="A0A9P8RIH5"/>